<dbReference type="Proteomes" id="UP001189122">
    <property type="component" value="Unassembled WGS sequence"/>
</dbReference>
<dbReference type="EMBL" id="CACRZD030000011">
    <property type="protein sequence ID" value="CAA6668329.1"/>
    <property type="molecule type" value="Genomic_DNA"/>
</dbReference>
<dbReference type="InterPro" id="IPR015300">
    <property type="entry name" value="DNA-bd_pseudobarrel_sf"/>
</dbReference>
<dbReference type="GO" id="GO:0003700">
    <property type="term" value="F:DNA-binding transcription factor activity"/>
    <property type="evidence" value="ECO:0007669"/>
    <property type="project" value="InterPro"/>
</dbReference>
<dbReference type="SUPFAM" id="SSF101936">
    <property type="entry name" value="DNA-binding pseudobarrel domain"/>
    <property type="match status" value="1"/>
</dbReference>
<sequence length="274" mass="30280">MGVLGGEEKRVSKWRGVEGRRSLPRLLRPRGGGGGGGERKRGGRRALAEGEFLRAVRGFGPSRRKKRSARQRRLVVGPFSPADAATAAPPAPSPASHRKCAYLTQLKGSEMDLGISDLYFDKEAEAHLPVLMAREGIYMCMEDMETSHMWTFKYRFWPNNKSRMYILENTGDFVKRHGLRLGDFVMLYRDDYRQRYSAASRSGGAKDHLAAEVADCYAGYSDAYDDMCLAMDASFAFSADFTVGLPNGILDSPAALESVPSLGSIENLSLDDFS</sequence>
<comment type="subcellular location">
    <subcellularLocation>
        <location evidence="1">Nucleus</location>
    </subcellularLocation>
</comment>
<evidence type="ECO:0000256" key="4">
    <source>
        <dbReference type="ARBA" id="ARBA00023163"/>
    </source>
</evidence>
<evidence type="ECO:0000259" key="7">
    <source>
        <dbReference type="SMART" id="SM01019"/>
    </source>
</evidence>
<organism evidence="8">
    <name type="scientific">Spirodela intermedia</name>
    <name type="common">Intermediate duckweed</name>
    <dbReference type="NCBI Taxonomy" id="51605"/>
    <lineage>
        <taxon>Eukaryota</taxon>
        <taxon>Viridiplantae</taxon>
        <taxon>Streptophyta</taxon>
        <taxon>Embryophyta</taxon>
        <taxon>Tracheophyta</taxon>
        <taxon>Spermatophyta</taxon>
        <taxon>Magnoliopsida</taxon>
        <taxon>Liliopsida</taxon>
        <taxon>Araceae</taxon>
        <taxon>Lemnoideae</taxon>
        <taxon>Spirodela</taxon>
    </lineage>
</organism>
<evidence type="ECO:0000313" key="8">
    <source>
        <dbReference type="EMBL" id="CAA2629083.1"/>
    </source>
</evidence>
<dbReference type="Pfam" id="PF02362">
    <property type="entry name" value="B3"/>
    <property type="match status" value="1"/>
</dbReference>
<dbReference type="PANTHER" id="PTHR31140">
    <property type="entry name" value="B3 DOMAIN-CONTAINING TRANSCRIPTION FACTOR ABI3"/>
    <property type="match status" value="1"/>
</dbReference>
<feature type="domain" description="TF-B3" evidence="7">
    <location>
        <begin position="102"/>
        <end position="203"/>
    </location>
</feature>
<dbReference type="Gene3D" id="2.40.330.10">
    <property type="entry name" value="DNA-binding pseudobarrel domain"/>
    <property type="match status" value="1"/>
</dbReference>
<feature type="compositionally biased region" description="Basic residues" evidence="6">
    <location>
        <begin position="62"/>
        <end position="73"/>
    </location>
</feature>
<dbReference type="GO" id="GO:0005634">
    <property type="term" value="C:nucleus"/>
    <property type="evidence" value="ECO:0007669"/>
    <property type="project" value="UniProtKB-SubCell"/>
</dbReference>
<evidence type="ECO:0000256" key="6">
    <source>
        <dbReference type="SAM" id="MobiDB-lite"/>
    </source>
</evidence>
<evidence type="ECO:0000256" key="1">
    <source>
        <dbReference type="ARBA" id="ARBA00004123"/>
    </source>
</evidence>
<feature type="region of interest" description="Disordered" evidence="6">
    <location>
        <begin position="1"/>
        <end position="97"/>
    </location>
</feature>
<feature type="compositionally biased region" description="Basic and acidic residues" evidence="6">
    <location>
        <begin position="1"/>
        <end position="21"/>
    </location>
</feature>
<protein>
    <recommendedName>
        <fullName evidence="7">TF-B3 domain-containing protein</fullName>
    </recommendedName>
</protein>
<evidence type="ECO:0000256" key="2">
    <source>
        <dbReference type="ARBA" id="ARBA00023015"/>
    </source>
</evidence>
<evidence type="ECO:0000313" key="9">
    <source>
        <dbReference type="Proteomes" id="UP001189122"/>
    </source>
</evidence>
<keyword evidence="2" id="KW-0805">Transcription regulation</keyword>
<evidence type="ECO:0000256" key="3">
    <source>
        <dbReference type="ARBA" id="ARBA00023125"/>
    </source>
</evidence>
<keyword evidence="9" id="KW-1185">Reference proteome</keyword>
<proteinExistence type="predicted"/>
<dbReference type="SMART" id="SM01019">
    <property type="entry name" value="B3"/>
    <property type="match status" value="1"/>
</dbReference>
<keyword evidence="3" id="KW-0238">DNA-binding</keyword>
<dbReference type="EMBL" id="LR743598">
    <property type="protein sequence ID" value="CAA2629083.1"/>
    <property type="molecule type" value="Genomic_DNA"/>
</dbReference>
<reference evidence="8 9" key="1">
    <citation type="submission" date="2019-12" db="EMBL/GenBank/DDBJ databases">
        <authorList>
            <person name="Scholz U."/>
            <person name="Mascher M."/>
            <person name="Fiebig A."/>
        </authorList>
    </citation>
    <scope>NUCLEOTIDE SEQUENCE</scope>
</reference>
<keyword evidence="5" id="KW-0539">Nucleus</keyword>
<gene>
    <name evidence="8" type="ORF">SI7747_11014723</name>
</gene>
<name>A0A7I8JE01_SPIIN</name>
<dbReference type="InterPro" id="IPR044800">
    <property type="entry name" value="LEC2-like"/>
</dbReference>
<accession>A0A7I8JE01</accession>
<dbReference type="AlphaFoldDB" id="A0A7I8JE01"/>
<dbReference type="InterPro" id="IPR003340">
    <property type="entry name" value="B3_DNA-bd"/>
</dbReference>
<dbReference type="PANTHER" id="PTHR31140:SF73">
    <property type="entry name" value="B3 DOMAIN-CONTAINING TRANSCRIPTION FACTOR FUS3"/>
    <property type="match status" value="1"/>
</dbReference>
<feature type="compositionally biased region" description="Low complexity" evidence="6">
    <location>
        <begin position="78"/>
        <end position="88"/>
    </location>
</feature>
<evidence type="ECO:0000256" key="5">
    <source>
        <dbReference type="ARBA" id="ARBA00023242"/>
    </source>
</evidence>
<dbReference type="GO" id="GO:0003677">
    <property type="term" value="F:DNA binding"/>
    <property type="evidence" value="ECO:0007669"/>
    <property type="project" value="UniProtKB-KW"/>
</dbReference>
<keyword evidence="4" id="KW-0804">Transcription</keyword>